<gene>
    <name evidence="1" type="ORF">BSZ37_02975</name>
</gene>
<reference evidence="1 2" key="1">
    <citation type="submission" date="2016-11" db="EMBL/GenBank/DDBJ databases">
        <title>Study of marine rhodopsin-containing bacteria.</title>
        <authorList>
            <person name="Yoshizawa S."/>
            <person name="Kumagai Y."/>
            <person name="Kogure K."/>
        </authorList>
    </citation>
    <scope>NUCLEOTIDE SEQUENCE [LARGE SCALE GENOMIC DNA]</scope>
    <source>
        <strain evidence="1 2">SAORIC-28</strain>
    </source>
</reference>
<protein>
    <recommendedName>
        <fullName evidence="3">DUF2135 domain-containing protein</fullName>
    </recommendedName>
</protein>
<organism evidence="1 2">
    <name type="scientific">Rubrivirga marina</name>
    <dbReference type="NCBI Taxonomy" id="1196024"/>
    <lineage>
        <taxon>Bacteria</taxon>
        <taxon>Pseudomonadati</taxon>
        <taxon>Rhodothermota</taxon>
        <taxon>Rhodothermia</taxon>
        <taxon>Rhodothermales</taxon>
        <taxon>Rubricoccaceae</taxon>
        <taxon>Rubrivirga</taxon>
    </lineage>
</organism>
<dbReference type="Proteomes" id="UP000216339">
    <property type="component" value="Unassembled WGS sequence"/>
</dbReference>
<sequence>MLTGGTFVAPDSTTTTVLFGEDGLPQTLHAQGAVLAFANYRPGLVDVALLLPNGEMSFQRDVDIAEINLSDLTDGLANGLRVSADVDVTAAVVTFARATSAAVALATAAVAAVNGAAVGFASLTWDAGLAGTAIRIYNATTDWAQCLGMNAVACGVALVDTALLAYDSATSERLRDLVLTMLAALDTGSGDVQVTLKWTNTADLDLYVSDPTGETIYYGQPTSSSGGQLDVDDTDGEGPKNVFWPTGQAPRGTYAVSVDHYSGPSPASFTVLVQAFGHTRTFSGSVANGERVFVTAFSPDGIARQSARALRVRSRPAQPGLKVAGPF</sequence>
<evidence type="ECO:0000313" key="2">
    <source>
        <dbReference type="Proteomes" id="UP000216339"/>
    </source>
</evidence>
<dbReference type="AlphaFoldDB" id="A0A271IW63"/>
<name>A0A271IW63_9BACT</name>
<proteinExistence type="predicted"/>
<dbReference type="Gene3D" id="2.60.120.380">
    <property type="match status" value="1"/>
</dbReference>
<comment type="caution">
    <text evidence="1">The sequence shown here is derived from an EMBL/GenBank/DDBJ whole genome shotgun (WGS) entry which is preliminary data.</text>
</comment>
<dbReference type="EMBL" id="MQWD01000001">
    <property type="protein sequence ID" value="PAP75481.1"/>
    <property type="molecule type" value="Genomic_DNA"/>
</dbReference>
<keyword evidence="2" id="KW-1185">Reference proteome</keyword>
<evidence type="ECO:0008006" key="3">
    <source>
        <dbReference type="Google" id="ProtNLM"/>
    </source>
</evidence>
<accession>A0A271IW63</accession>
<evidence type="ECO:0000313" key="1">
    <source>
        <dbReference type="EMBL" id="PAP75481.1"/>
    </source>
</evidence>